<evidence type="ECO:0000313" key="2">
    <source>
        <dbReference type="EMBL" id="CAF1083364.1"/>
    </source>
</evidence>
<evidence type="ECO:0000313" key="1">
    <source>
        <dbReference type="EMBL" id="CAF0791089.1"/>
    </source>
</evidence>
<comment type="caution">
    <text evidence="2">The sequence shown here is derived from an EMBL/GenBank/DDBJ whole genome shotgun (WGS) entry which is preliminary data.</text>
</comment>
<dbReference type="Proteomes" id="UP000663877">
    <property type="component" value="Unassembled WGS sequence"/>
</dbReference>
<accession>A0A814MW72</accession>
<evidence type="ECO:0000313" key="3">
    <source>
        <dbReference type="Proteomes" id="UP000663832"/>
    </source>
</evidence>
<reference evidence="2" key="1">
    <citation type="submission" date="2021-02" db="EMBL/GenBank/DDBJ databases">
        <authorList>
            <person name="Nowell W R."/>
        </authorList>
    </citation>
    <scope>NUCLEOTIDE SEQUENCE</scope>
</reference>
<organism evidence="2 3">
    <name type="scientific">Adineta steineri</name>
    <dbReference type="NCBI Taxonomy" id="433720"/>
    <lineage>
        <taxon>Eukaryota</taxon>
        <taxon>Metazoa</taxon>
        <taxon>Spiralia</taxon>
        <taxon>Gnathifera</taxon>
        <taxon>Rotifera</taxon>
        <taxon>Eurotatoria</taxon>
        <taxon>Bdelloidea</taxon>
        <taxon>Adinetida</taxon>
        <taxon>Adinetidae</taxon>
        <taxon>Adineta</taxon>
    </lineage>
</organism>
<keyword evidence="3" id="KW-1185">Reference proteome</keyword>
<dbReference type="EMBL" id="CAJNOI010000011">
    <property type="protein sequence ID" value="CAF0791089.1"/>
    <property type="molecule type" value="Genomic_DNA"/>
</dbReference>
<sequence length="115" mass="13571">MSWVIEQIHQWELELIGKIKKKAQEYRVIVVKLSEICINDIEMKFTDLKEQINQIGEEKEFNDIDVIYLRNQLSELIEESKNPSDMCIKKDSQTFGDISIIASNNFIEVFQFLLD</sequence>
<protein>
    <submittedName>
        <fullName evidence="2">Uncharacterized protein</fullName>
    </submittedName>
</protein>
<dbReference type="EMBL" id="CAJNOM010000118">
    <property type="protein sequence ID" value="CAF1083364.1"/>
    <property type="molecule type" value="Genomic_DNA"/>
</dbReference>
<proteinExistence type="predicted"/>
<name>A0A814MW72_9BILA</name>
<dbReference type="Proteomes" id="UP000663832">
    <property type="component" value="Unassembled WGS sequence"/>
</dbReference>
<gene>
    <name evidence="1" type="ORF">BJG266_LOCUS4678</name>
    <name evidence="2" type="ORF">QVE165_LOCUS19350</name>
</gene>
<dbReference type="AlphaFoldDB" id="A0A814MW72"/>